<proteinExistence type="predicted"/>
<dbReference type="InterPro" id="IPR026444">
    <property type="entry name" value="Secre_tail"/>
</dbReference>
<evidence type="ECO:0000256" key="1">
    <source>
        <dbReference type="ARBA" id="ARBA00022729"/>
    </source>
</evidence>
<keyword evidence="4" id="KW-1185">Reference proteome</keyword>
<name>A0A1K2INM3_9FLAO</name>
<dbReference type="Proteomes" id="UP000182544">
    <property type="component" value="Unassembled WGS sequence"/>
</dbReference>
<dbReference type="STRING" id="369401.SAMN05428642_103535"/>
<gene>
    <name evidence="3" type="ORF">SAMN05428642_103535</name>
</gene>
<accession>A0A1K2INM3</accession>
<reference evidence="3 4" key="1">
    <citation type="submission" date="2016-10" db="EMBL/GenBank/DDBJ databases">
        <authorList>
            <person name="de Groot N.N."/>
        </authorList>
    </citation>
    <scope>NUCLEOTIDE SEQUENCE [LARGE SCALE GENOMIC DNA]</scope>
    <source>
        <strain evidence="3 4">DSM 18180</strain>
    </source>
</reference>
<dbReference type="OrthoDB" id="1352409at2"/>
<protein>
    <submittedName>
        <fullName evidence="3">Por secretion system C-terminal sorting domain-containing protein</fullName>
    </submittedName>
</protein>
<evidence type="ECO:0000313" key="3">
    <source>
        <dbReference type="EMBL" id="SFZ94049.1"/>
    </source>
</evidence>
<dbReference type="AlphaFoldDB" id="A0A1K2INM3"/>
<evidence type="ECO:0000313" key="4">
    <source>
        <dbReference type="Proteomes" id="UP000182544"/>
    </source>
</evidence>
<dbReference type="Pfam" id="PF18962">
    <property type="entry name" value="Por_Secre_tail"/>
    <property type="match status" value="1"/>
</dbReference>
<keyword evidence="1" id="KW-0732">Signal</keyword>
<organism evidence="3 4">
    <name type="scientific">Flaviramulus basaltis</name>
    <dbReference type="NCBI Taxonomy" id="369401"/>
    <lineage>
        <taxon>Bacteria</taxon>
        <taxon>Pseudomonadati</taxon>
        <taxon>Bacteroidota</taxon>
        <taxon>Flavobacteriia</taxon>
        <taxon>Flavobacteriales</taxon>
        <taxon>Flavobacteriaceae</taxon>
        <taxon>Flaviramulus</taxon>
    </lineage>
</organism>
<feature type="domain" description="Secretion system C-terminal sorting" evidence="2">
    <location>
        <begin position="70"/>
        <end position="136"/>
    </location>
</feature>
<sequence>MYSINSSGNNVSSNSGSITYSIGQVFFSNMGDNNYKLAEGIQNGNQEENSNNEDSDVPEDDFSSKANVLIYPNPTTDFITLVTEGFNFNNQLNSYQLYNYQGKLINQSLIENQNSRIDLSNLSASIYILQVFAEENLLKTFKIVKQ</sequence>
<evidence type="ECO:0000259" key="2">
    <source>
        <dbReference type="Pfam" id="PF18962"/>
    </source>
</evidence>
<dbReference type="NCBIfam" id="TIGR04183">
    <property type="entry name" value="Por_Secre_tail"/>
    <property type="match status" value="1"/>
</dbReference>
<dbReference type="EMBL" id="FPKV01000003">
    <property type="protein sequence ID" value="SFZ94049.1"/>
    <property type="molecule type" value="Genomic_DNA"/>
</dbReference>